<protein>
    <submittedName>
        <fullName evidence="10">Major facilitator superfamily domain-containing protein</fullName>
    </submittedName>
</protein>
<dbReference type="GO" id="GO:0005886">
    <property type="term" value="C:plasma membrane"/>
    <property type="evidence" value="ECO:0007669"/>
    <property type="project" value="UniProtKB-SubCell"/>
</dbReference>
<accession>A0AAE0HAN7</accession>
<feature type="non-terminal residue" evidence="10">
    <location>
        <position position="281"/>
    </location>
</feature>
<dbReference type="Proteomes" id="UP001278766">
    <property type="component" value="Unassembled WGS sequence"/>
</dbReference>
<evidence type="ECO:0000256" key="2">
    <source>
        <dbReference type="ARBA" id="ARBA00022448"/>
    </source>
</evidence>
<dbReference type="InterPro" id="IPR011701">
    <property type="entry name" value="MFS"/>
</dbReference>
<feature type="transmembrane region" description="Helical" evidence="8">
    <location>
        <begin position="151"/>
        <end position="169"/>
    </location>
</feature>
<comment type="caution">
    <text evidence="10">The sequence shown here is derived from an EMBL/GenBank/DDBJ whole genome shotgun (WGS) entry which is preliminary data.</text>
</comment>
<dbReference type="Gene3D" id="1.20.1250.20">
    <property type="entry name" value="MFS general substrate transporter like domains"/>
    <property type="match status" value="1"/>
</dbReference>
<feature type="transmembrane region" description="Helical" evidence="8">
    <location>
        <begin position="20"/>
        <end position="47"/>
    </location>
</feature>
<dbReference type="AlphaFoldDB" id="A0AAE0HAN7"/>
<feature type="transmembrane region" description="Helical" evidence="8">
    <location>
        <begin position="59"/>
        <end position="78"/>
    </location>
</feature>
<dbReference type="Pfam" id="PF07690">
    <property type="entry name" value="MFS_1"/>
    <property type="match status" value="1"/>
</dbReference>
<keyword evidence="11" id="KW-1185">Reference proteome</keyword>
<feature type="transmembrane region" description="Helical" evidence="8">
    <location>
        <begin position="181"/>
        <end position="201"/>
    </location>
</feature>
<evidence type="ECO:0000259" key="9">
    <source>
        <dbReference type="PROSITE" id="PS50850"/>
    </source>
</evidence>
<evidence type="ECO:0000256" key="3">
    <source>
        <dbReference type="ARBA" id="ARBA00022475"/>
    </source>
</evidence>
<gene>
    <name evidence="10" type="ORF">B0H64DRAFT_310247</name>
</gene>
<dbReference type="RefSeq" id="XP_062656329.1">
    <property type="nucleotide sequence ID" value="XM_062800144.1"/>
</dbReference>
<dbReference type="InterPro" id="IPR020846">
    <property type="entry name" value="MFS_dom"/>
</dbReference>
<keyword evidence="4 8" id="KW-0812">Transmembrane</keyword>
<comment type="similarity">
    <text evidence="7">Belongs to the major facilitator superfamily. DHA1 family. Polyamines/proton antiporter (TC 2.A.1.2.16) subfamily.</text>
</comment>
<dbReference type="PANTHER" id="PTHR23502:SF186">
    <property type="entry name" value="MAJOR FACILITATOR SUPERFAMILY (MFS) PROFILE DOMAIN-CONTAINING PROTEIN"/>
    <property type="match status" value="1"/>
</dbReference>
<reference evidence="10" key="2">
    <citation type="submission" date="2023-06" db="EMBL/GenBank/DDBJ databases">
        <authorList>
            <consortium name="Lawrence Berkeley National Laboratory"/>
            <person name="Haridas S."/>
            <person name="Hensen N."/>
            <person name="Bonometti L."/>
            <person name="Westerberg I."/>
            <person name="Brannstrom I.O."/>
            <person name="Guillou S."/>
            <person name="Cros-Aarteil S."/>
            <person name="Calhoun S."/>
            <person name="Kuo A."/>
            <person name="Mondo S."/>
            <person name="Pangilinan J."/>
            <person name="Riley R."/>
            <person name="Labutti K."/>
            <person name="Andreopoulos B."/>
            <person name="Lipzen A."/>
            <person name="Chen C."/>
            <person name="Yanf M."/>
            <person name="Daum C."/>
            <person name="Ng V."/>
            <person name="Clum A."/>
            <person name="Steindorff A."/>
            <person name="Ohm R."/>
            <person name="Martin F."/>
            <person name="Silar P."/>
            <person name="Natvig D."/>
            <person name="Lalanne C."/>
            <person name="Gautier V."/>
            <person name="Ament-Velasquez S.L."/>
            <person name="Kruys A."/>
            <person name="Hutchinson M.I."/>
            <person name="Powell A.J."/>
            <person name="Barry K."/>
            <person name="Miller A.N."/>
            <person name="Grigoriev I.V."/>
            <person name="Debuchy R."/>
            <person name="Gladieux P."/>
            <person name="Thoren M.H."/>
            <person name="Johannesson H."/>
        </authorList>
    </citation>
    <scope>NUCLEOTIDE SEQUENCE</scope>
    <source>
        <strain evidence="10">CBS 168.71</strain>
    </source>
</reference>
<evidence type="ECO:0000313" key="10">
    <source>
        <dbReference type="EMBL" id="KAK3292815.1"/>
    </source>
</evidence>
<reference evidence="10" key="1">
    <citation type="journal article" date="2023" name="Mol. Phylogenet. Evol.">
        <title>Genome-scale phylogeny and comparative genomics of the fungal order Sordariales.</title>
        <authorList>
            <person name="Hensen N."/>
            <person name="Bonometti L."/>
            <person name="Westerberg I."/>
            <person name="Brannstrom I.O."/>
            <person name="Guillou S."/>
            <person name="Cros-Aarteil S."/>
            <person name="Calhoun S."/>
            <person name="Haridas S."/>
            <person name="Kuo A."/>
            <person name="Mondo S."/>
            <person name="Pangilinan J."/>
            <person name="Riley R."/>
            <person name="LaButti K."/>
            <person name="Andreopoulos B."/>
            <person name="Lipzen A."/>
            <person name="Chen C."/>
            <person name="Yan M."/>
            <person name="Daum C."/>
            <person name="Ng V."/>
            <person name="Clum A."/>
            <person name="Steindorff A."/>
            <person name="Ohm R.A."/>
            <person name="Martin F."/>
            <person name="Silar P."/>
            <person name="Natvig D.O."/>
            <person name="Lalanne C."/>
            <person name="Gautier V."/>
            <person name="Ament-Velasquez S.L."/>
            <person name="Kruys A."/>
            <person name="Hutchinson M.I."/>
            <person name="Powell A.J."/>
            <person name="Barry K."/>
            <person name="Miller A.N."/>
            <person name="Grigoriev I.V."/>
            <person name="Debuchy R."/>
            <person name="Gladieux P."/>
            <person name="Hiltunen Thoren M."/>
            <person name="Johannesson H."/>
        </authorList>
    </citation>
    <scope>NUCLEOTIDE SEQUENCE</scope>
    <source>
        <strain evidence="10">CBS 168.71</strain>
    </source>
</reference>
<comment type="subcellular location">
    <subcellularLocation>
        <location evidence="1">Cell membrane</location>
        <topology evidence="1">Multi-pass membrane protein</topology>
    </subcellularLocation>
</comment>
<dbReference type="GO" id="GO:0022857">
    <property type="term" value="F:transmembrane transporter activity"/>
    <property type="evidence" value="ECO:0007669"/>
    <property type="project" value="InterPro"/>
</dbReference>
<evidence type="ECO:0000313" key="11">
    <source>
        <dbReference type="Proteomes" id="UP001278766"/>
    </source>
</evidence>
<evidence type="ECO:0000256" key="5">
    <source>
        <dbReference type="ARBA" id="ARBA00022989"/>
    </source>
</evidence>
<dbReference type="EMBL" id="JAUEPN010000006">
    <property type="protein sequence ID" value="KAK3292815.1"/>
    <property type="molecule type" value="Genomic_DNA"/>
</dbReference>
<feature type="domain" description="Major facilitator superfamily (MFS) profile" evidence="9">
    <location>
        <begin position="23"/>
        <end position="281"/>
    </location>
</feature>
<keyword evidence="2" id="KW-0813">Transport</keyword>
<sequence>VEWSVNDDENPRNWPNWRKAIRISLAIFQAVMIHSGAFILIPSLAMIRNLPQADDSLELAGFALSAHLVGFAAGPLLWRPLSTLIGSRLVDLITGAGFGALTLSSLAPVPLAAFIVLRFYAGVFGGGALANGPTIIDDLLRRRARSVCQTLYLLGQFAGFIIGPVVARLTSLTASEDHWRYLLLIPGVGVLVSVAVLGMLWRTAGETYAPVLLEARASGLRNRHSNNQYRSRYDTGLTPWQSFRQKAAEPLKLLFTEKECAGYAAFAGLLYGVQYFILTTM</sequence>
<proteinExistence type="inferred from homology"/>
<dbReference type="SUPFAM" id="SSF103473">
    <property type="entry name" value="MFS general substrate transporter"/>
    <property type="match status" value="1"/>
</dbReference>
<keyword evidence="6 8" id="KW-0472">Membrane</keyword>
<evidence type="ECO:0000256" key="1">
    <source>
        <dbReference type="ARBA" id="ARBA00004651"/>
    </source>
</evidence>
<feature type="non-terminal residue" evidence="10">
    <location>
        <position position="1"/>
    </location>
</feature>
<name>A0AAE0HAN7_9PEZI</name>
<dbReference type="PANTHER" id="PTHR23502">
    <property type="entry name" value="MAJOR FACILITATOR SUPERFAMILY"/>
    <property type="match status" value="1"/>
</dbReference>
<evidence type="ECO:0000256" key="8">
    <source>
        <dbReference type="SAM" id="Phobius"/>
    </source>
</evidence>
<keyword evidence="3" id="KW-1003">Cell membrane</keyword>
<evidence type="ECO:0000256" key="4">
    <source>
        <dbReference type="ARBA" id="ARBA00022692"/>
    </source>
</evidence>
<dbReference type="InterPro" id="IPR036259">
    <property type="entry name" value="MFS_trans_sf"/>
</dbReference>
<evidence type="ECO:0000256" key="6">
    <source>
        <dbReference type="ARBA" id="ARBA00023136"/>
    </source>
</evidence>
<evidence type="ECO:0000256" key="7">
    <source>
        <dbReference type="ARBA" id="ARBA00038459"/>
    </source>
</evidence>
<dbReference type="GeneID" id="87837092"/>
<feature type="transmembrane region" description="Helical" evidence="8">
    <location>
        <begin position="260"/>
        <end position="278"/>
    </location>
</feature>
<keyword evidence="5 8" id="KW-1133">Transmembrane helix</keyword>
<dbReference type="PROSITE" id="PS50850">
    <property type="entry name" value="MFS"/>
    <property type="match status" value="1"/>
</dbReference>
<organism evidence="10 11">
    <name type="scientific">Chaetomium fimeti</name>
    <dbReference type="NCBI Taxonomy" id="1854472"/>
    <lineage>
        <taxon>Eukaryota</taxon>
        <taxon>Fungi</taxon>
        <taxon>Dikarya</taxon>
        <taxon>Ascomycota</taxon>
        <taxon>Pezizomycotina</taxon>
        <taxon>Sordariomycetes</taxon>
        <taxon>Sordariomycetidae</taxon>
        <taxon>Sordariales</taxon>
        <taxon>Chaetomiaceae</taxon>
        <taxon>Chaetomium</taxon>
    </lineage>
</organism>